<accession>A0A1E3WEP3</accession>
<dbReference type="Proteomes" id="UP000095131">
    <property type="component" value="Unassembled WGS sequence"/>
</dbReference>
<proteinExistence type="predicted"/>
<organism evidence="1 2">
    <name type="scientific">Vibrio scophthalmi</name>
    <dbReference type="NCBI Taxonomy" id="45658"/>
    <lineage>
        <taxon>Bacteria</taxon>
        <taxon>Pseudomonadati</taxon>
        <taxon>Pseudomonadota</taxon>
        <taxon>Gammaproteobacteria</taxon>
        <taxon>Vibrionales</taxon>
        <taxon>Vibrionaceae</taxon>
        <taxon>Vibrio</taxon>
    </lineage>
</organism>
<evidence type="ECO:0000313" key="1">
    <source>
        <dbReference type="EMBL" id="ODS04295.1"/>
    </source>
</evidence>
<sequence length="465" mass="53383">MEYEQKKTLTNQIAKILTISHSRASDLIDEHPTSSFLLAESFTNATDNGVNSREWLSRTMVALDRSCISTKDDIFVIEPLSGSSLYLQTQRGMQPSGKSLHAIENRRKLIKSLSKQRDYLNGNKKTEGSEISDMTSPDNKSSIFDVISKDKDIYPFRDDFRAYFLVENVENIYYEVFKLFEADIREDVFGLSKQDRSNISYPTPHGGIYLITDATYVKALDIIESISNVSESTGDDLIERVICNISANRALQEMAVVAEQAELGHKIMIEFVDNLNKLGVYHMPHFENKFEVEEYYREIFGRNGLITKGNSKWNPISNNDLEAVYKFAEITQVQYFKSRMLSKVETCLDDWFLFLLVQTALYYSDEKVRGEISGEQKYKPMPWRGAPRNAVVQRTHALELTKSAFGIASFSVFDSKLDANNMKSYSNAIRYKRSHLQMLIYKVFKTWSPSRIQCLSDAFELCIET</sequence>
<gene>
    <name evidence="1" type="ORF">VSF3289_03426</name>
</gene>
<dbReference type="RefSeq" id="WP_069447565.1">
    <property type="nucleotide sequence ID" value="NZ_MDCJ01000007.1"/>
</dbReference>
<name>A0A1E3WEP3_9VIBR</name>
<dbReference type="AlphaFoldDB" id="A0A1E3WEP3"/>
<evidence type="ECO:0000313" key="2">
    <source>
        <dbReference type="Proteomes" id="UP000095131"/>
    </source>
</evidence>
<dbReference type="EMBL" id="MDCJ01000007">
    <property type="protein sequence ID" value="ODS04295.1"/>
    <property type="molecule type" value="Genomic_DNA"/>
</dbReference>
<protein>
    <submittedName>
        <fullName evidence="1">Uncharacterized protein</fullName>
    </submittedName>
</protein>
<reference evidence="1 2" key="1">
    <citation type="submission" date="2016-08" db="EMBL/GenBank/DDBJ databases">
        <title>Genome sequencing of Vibrio scophthalmi strain FP3289, an isolated from Paralichthys olivaceus.</title>
        <authorList>
            <person name="Han H.-J."/>
        </authorList>
    </citation>
    <scope>NUCLEOTIDE SEQUENCE [LARGE SCALE GENOMIC DNA]</scope>
    <source>
        <strain evidence="1 2">FP3289</strain>
    </source>
</reference>
<comment type="caution">
    <text evidence="1">The sequence shown here is derived from an EMBL/GenBank/DDBJ whole genome shotgun (WGS) entry which is preliminary data.</text>
</comment>